<dbReference type="AlphaFoldDB" id="A0A5C8EMJ4"/>
<dbReference type="PROSITE" id="PS51257">
    <property type="entry name" value="PROKAR_LIPOPROTEIN"/>
    <property type="match status" value="1"/>
</dbReference>
<evidence type="ECO:0000313" key="3">
    <source>
        <dbReference type="Proteomes" id="UP000322814"/>
    </source>
</evidence>
<dbReference type="Proteomes" id="UP000322814">
    <property type="component" value="Unassembled WGS sequence"/>
</dbReference>
<keyword evidence="1" id="KW-0812">Transmembrane</keyword>
<comment type="caution">
    <text evidence="2">The sequence shown here is derived from an EMBL/GenBank/DDBJ whole genome shotgun (WGS) entry which is preliminary data.</text>
</comment>
<sequence>MKMIEKYFYILITLLAVLSIAFVGCKNKHTAVADFIDESEAPTVSVTPTPTKKPLPDNTNFQEYSGYSFMSKDYYYKSNNVDKKFQYIIKIKKSEFANGGMVEEFKGYENGTEFTRTYTGTTRNYKKEFPLIKVSGSGADRADISFNINEGYAYF</sequence>
<evidence type="ECO:0000313" key="2">
    <source>
        <dbReference type="EMBL" id="TXJ37942.1"/>
    </source>
</evidence>
<feature type="transmembrane region" description="Helical" evidence="1">
    <location>
        <begin position="7"/>
        <end position="24"/>
    </location>
</feature>
<evidence type="ECO:0008006" key="4">
    <source>
        <dbReference type="Google" id="ProtNLM"/>
    </source>
</evidence>
<name>A0A5C8EMJ4_9SPIR</name>
<dbReference type="RefSeq" id="WP_147770648.1">
    <property type="nucleotide sequence ID" value="NZ_SAYB01000003.1"/>
</dbReference>
<protein>
    <recommendedName>
        <fullName evidence="4">Lipoprotein</fullName>
    </recommendedName>
</protein>
<dbReference type="EMBL" id="SAYB01000003">
    <property type="protein sequence ID" value="TXJ37942.1"/>
    <property type="molecule type" value="Genomic_DNA"/>
</dbReference>
<gene>
    <name evidence="2" type="ORF">EPJ78_04340</name>
</gene>
<keyword evidence="1" id="KW-0472">Membrane</keyword>
<evidence type="ECO:0000256" key="1">
    <source>
        <dbReference type="SAM" id="Phobius"/>
    </source>
</evidence>
<accession>A0A5C8EMJ4</accession>
<organism evidence="2 3">
    <name type="scientific">Brachyspira aalborgi</name>
    <dbReference type="NCBI Taxonomy" id="29522"/>
    <lineage>
        <taxon>Bacteria</taxon>
        <taxon>Pseudomonadati</taxon>
        <taxon>Spirochaetota</taxon>
        <taxon>Spirochaetia</taxon>
        <taxon>Brachyspirales</taxon>
        <taxon>Brachyspiraceae</taxon>
        <taxon>Brachyspira</taxon>
    </lineage>
</organism>
<proteinExistence type="predicted"/>
<reference evidence="2 3" key="1">
    <citation type="journal article" date="1992" name="Lakartidningen">
        <title>[Penicillin V and not amoxicillin is the first choice preparation in acute otitis].</title>
        <authorList>
            <person name="Kamme C."/>
            <person name="Lundgren K."/>
            <person name="Prellner K."/>
        </authorList>
    </citation>
    <scope>NUCLEOTIDE SEQUENCE [LARGE SCALE GENOMIC DNA]</scope>
    <source>
        <strain evidence="2 3">PC4580III</strain>
    </source>
</reference>
<keyword evidence="1" id="KW-1133">Transmembrane helix</keyword>